<sequence length="79" mass="8946">MNIKNSTLGMINWNNILPPTNQLHRFQYMMKGHTKLLSAINSFTYSLPLANTLRTIAILPSSLNMLSTIPQMIIDTINN</sequence>
<evidence type="ECO:0000313" key="3">
    <source>
        <dbReference type="Proteomes" id="UP000036243"/>
    </source>
</evidence>
<dbReference type="Proteomes" id="UP000075591">
    <property type="component" value="Unassembled WGS sequence"/>
</dbReference>
<evidence type="ECO:0000313" key="4">
    <source>
        <dbReference type="Proteomes" id="UP000075591"/>
    </source>
</evidence>
<organism evidence="2 4">
    <name type="scientific">Bacillus cereus</name>
    <dbReference type="NCBI Taxonomy" id="1396"/>
    <lineage>
        <taxon>Bacteria</taxon>
        <taxon>Bacillati</taxon>
        <taxon>Bacillota</taxon>
        <taxon>Bacilli</taxon>
        <taxon>Bacillales</taxon>
        <taxon>Bacillaceae</taxon>
        <taxon>Bacillus</taxon>
        <taxon>Bacillus cereus group</taxon>
    </lineage>
</organism>
<evidence type="ECO:0000313" key="1">
    <source>
        <dbReference type="EMBL" id="KMP12874.1"/>
    </source>
</evidence>
<dbReference type="RefSeq" id="WP_001022393.1">
    <property type="nucleotide sequence ID" value="NZ_CP040341.1"/>
</dbReference>
<dbReference type="Proteomes" id="UP000036243">
    <property type="component" value="Unassembled WGS sequence"/>
</dbReference>
<evidence type="ECO:0000313" key="2">
    <source>
        <dbReference type="EMBL" id="KXY04196.1"/>
    </source>
</evidence>
<dbReference type="EMBL" id="LOMT01000002">
    <property type="protein sequence ID" value="KXY04196.1"/>
    <property type="molecule type" value="Genomic_DNA"/>
</dbReference>
<dbReference type="EMBL" id="JYFW01000044">
    <property type="protein sequence ID" value="KMP12874.1"/>
    <property type="molecule type" value="Genomic_DNA"/>
</dbReference>
<comment type="caution">
    <text evidence="2">The sequence shown here is derived from an EMBL/GenBank/DDBJ whole genome shotgun (WGS) entry which is preliminary data.</text>
</comment>
<proteinExistence type="predicted"/>
<accession>A0A0J6YZS3</accession>
<reference evidence="1 3" key="1">
    <citation type="submission" date="2015-02" db="EMBL/GenBank/DDBJ databases">
        <title>Evolution of B. cereus sensu lato: Distribution, horizontal transfer and duplication of chromosomal virulence genes.</title>
        <authorList>
            <person name="Boehm M.-E."/>
            <person name="Huptas C."/>
            <person name="Krey V.M."/>
            <person name="Scherer S."/>
        </authorList>
    </citation>
    <scope>NUCLEOTIDE SEQUENCE [LARGE SCALE GENOMIC DNA]</scope>
    <source>
        <strain evidence="1 3">#17</strain>
    </source>
</reference>
<dbReference type="AlphaFoldDB" id="A0A0J6YZS3"/>
<protein>
    <submittedName>
        <fullName evidence="2">Uncharacterized protein</fullName>
    </submittedName>
</protein>
<reference evidence="2 4" key="2">
    <citation type="submission" date="2015-12" db="EMBL/GenBank/DDBJ databases">
        <title>Bacillus cereus Group isolate.</title>
        <authorList>
            <person name="Kovac J."/>
        </authorList>
    </citation>
    <scope>NUCLEOTIDE SEQUENCE [LARGE SCALE GENOMIC DNA]</scope>
    <source>
        <strain evidence="2 4">FSL W8-0275</strain>
    </source>
</reference>
<dbReference type="PATRIC" id="fig|1396.438.peg.5834"/>
<name>A0A0J6YZS3_BACCE</name>
<gene>
    <name evidence="2" type="ORF">AT274_07510</name>
    <name evidence="1" type="ORF">TQ94_28845</name>
</gene>